<dbReference type="GO" id="GO:0016757">
    <property type="term" value="F:glycosyltransferase activity"/>
    <property type="evidence" value="ECO:0007669"/>
    <property type="project" value="UniProtKB-KW"/>
</dbReference>
<dbReference type="Pfam" id="PF18912">
    <property type="entry name" value="DZR_2"/>
    <property type="match status" value="1"/>
</dbReference>
<keyword evidence="5" id="KW-1185">Reference proteome</keyword>
<protein>
    <submittedName>
        <fullName evidence="4">Phosphoribosyltransferase</fullName>
    </submittedName>
</protein>
<reference evidence="4 5" key="1">
    <citation type="submission" date="2016-10" db="EMBL/GenBank/DDBJ databases">
        <title>Alkaliphiles isolated from bioreactors.</title>
        <authorList>
            <person name="Salah Z."/>
            <person name="Rout S.P."/>
            <person name="Humphreys P.N."/>
        </authorList>
    </citation>
    <scope>NUCLEOTIDE SEQUENCE [LARGE SCALE GENOMIC DNA]</scope>
    <source>
        <strain evidence="4 5">ZS02</strain>
    </source>
</reference>
<dbReference type="AlphaFoldDB" id="A0A1R1I297"/>
<feature type="domain" description="Phosphoribosyltransferase" evidence="2">
    <location>
        <begin position="138"/>
        <end position="235"/>
    </location>
</feature>
<dbReference type="PANTHER" id="PTHR47505:SF1">
    <property type="entry name" value="DNA UTILIZATION PROTEIN YHGH"/>
    <property type="match status" value="1"/>
</dbReference>
<dbReference type="OrthoDB" id="9793412at2"/>
<proteinExistence type="inferred from homology"/>
<name>A0A1R1I297_9RHOO</name>
<dbReference type="InterPro" id="IPR051910">
    <property type="entry name" value="ComF/GntX_DNA_util-trans"/>
</dbReference>
<dbReference type="SUPFAM" id="SSF53271">
    <property type="entry name" value="PRTase-like"/>
    <property type="match status" value="1"/>
</dbReference>
<dbReference type="RefSeq" id="WP_076095384.1">
    <property type="nucleotide sequence ID" value="NZ_MTHD01000004.1"/>
</dbReference>
<feature type="domain" description="Double zinc ribbon" evidence="3">
    <location>
        <begin position="20"/>
        <end position="71"/>
    </location>
</feature>
<sequence length="238" mass="25747">MSILPQSLDLSPQAVSPLARMLPGSCLLCADEAGNKLLCTPCQADLPPLPAATCPICSEHTTHGERCGACLQQTPHFAGVTALFRYDFPVDRMIHALKYGHQLALADWFGKQLAHRLAGREFDRIVPLPLHPQRLRERGFNQAMEIARTLGKCLKIPVDRNSLQRTRATAPQAGLLLKARHGNVRGAFEGRSDLADQRILLVDDVLTSGATAGECARVLALHGAASIQVAVVARALKD</sequence>
<accession>A0A1R1I297</accession>
<evidence type="ECO:0000256" key="1">
    <source>
        <dbReference type="ARBA" id="ARBA00008007"/>
    </source>
</evidence>
<dbReference type="InterPro" id="IPR029057">
    <property type="entry name" value="PRTase-like"/>
</dbReference>
<dbReference type="STRING" id="418702.BJN45_11480"/>
<dbReference type="InterPro" id="IPR044005">
    <property type="entry name" value="DZR_2"/>
</dbReference>
<organism evidence="4 5">
    <name type="scientific">Azonexus hydrophilus</name>
    <dbReference type="NCBI Taxonomy" id="418702"/>
    <lineage>
        <taxon>Bacteria</taxon>
        <taxon>Pseudomonadati</taxon>
        <taxon>Pseudomonadota</taxon>
        <taxon>Betaproteobacteria</taxon>
        <taxon>Rhodocyclales</taxon>
        <taxon>Azonexaceae</taxon>
        <taxon>Azonexus</taxon>
    </lineage>
</organism>
<dbReference type="CDD" id="cd06223">
    <property type="entry name" value="PRTases_typeI"/>
    <property type="match status" value="1"/>
</dbReference>
<comment type="caution">
    <text evidence="4">The sequence shown here is derived from an EMBL/GenBank/DDBJ whole genome shotgun (WGS) entry which is preliminary data.</text>
</comment>
<keyword evidence="4" id="KW-0328">Glycosyltransferase</keyword>
<dbReference type="Pfam" id="PF00156">
    <property type="entry name" value="Pribosyltran"/>
    <property type="match status" value="1"/>
</dbReference>
<gene>
    <name evidence="4" type="ORF">BJN45_11480</name>
</gene>
<evidence type="ECO:0000259" key="3">
    <source>
        <dbReference type="Pfam" id="PF18912"/>
    </source>
</evidence>
<dbReference type="EMBL" id="MTHD01000004">
    <property type="protein sequence ID" value="OMG52878.1"/>
    <property type="molecule type" value="Genomic_DNA"/>
</dbReference>
<comment type="similarity">
    <text evidence="1">Belongs to the ComF/GntX family.</text>
</comment>
<dbReference type="Proteomes" id="UP000187526">
    <property type="component" value="Unassembled WGS sequence"/>
</dbReference>
<evidence type="ECO:0000259" key="2">
    <source>
        <dbReference type="Pfam" id="PF00156"/>
    </source>
</evidence>
<dbReference type="Gene3D" id="3.40.50.2020">
    <property type="match status" value="1"/>
</dbReference>
<evidence type="ECO:0000313" key="5">
    <source>
        <dbReference type="Proteomes" id="UP000187526"/>
    </source>
</evidence>
<evidence type="ECO:0000313" key="4">
    <source>
        <dbReference type="EMBL" id="OMG52878.1"/>
    </source>
</evidence>
<dbReference type="PANTHER" id="PTHR47505">
    <property type="entry name" value="DNA UTILIZATION PROTEIN YHGH"/>
    <property type="match status" value="1"/>
</dbReference>
<dbReference type="InterPro" id="IPR000836">
    <property type="entry name" value="PRTase_dom"/>
</dbReference>
<keyword evidence="4" id="KW-0808">Transferase</keyword>